<evidence type="ECO:0000313" key="3">
    <source>
        <dbReference type="EMBL" id="GAA4837695.1"/>
    </source>
</evidence>
<gene>
    <name evidence="3" type="ORF">GCM10023235_10960</name>
</gene>
<organism evidence="3 4">
    <name type="scientific">Kitasatospora terrestris</name>
    <dbReference type="NCBI Taxonomy" id="258051"/>
    <lineage>
        <taxon>Bacteria</taxon>
        <taxon>Bacillati</taxon>
        <taxon>Actinomycetota</taxon>
        <taxon>Actinomycetes</taxon>
        <taxon>Kitasatosporales</taxon>
        <taxon>Streptomycetaceae</taxon>
        <taxon>Kitasatospora</taxon>
    </lineage>
</organism>
<reference evidence="4" key="1">
    <citation type="journal article" date="2019" name="Int. J. Syst. Evol. Microbiol.">
        <title>The Global Catalogue of Microorganisms (GCM) 10K type strain sequencing project: providing services to taxonomists for standard genome sequencing and annotation.</title>
        <authorList>
            <consortium name="The Broad Institute Genomics Platform"/>
            <consortium name="The Broad Institute Genome Sequencing Center for Infectious Disease"/>
            <person name="Wu L."/>
            <person name="Ma J."/>
        </authorList>
    </citation>
    <scope>NUCLEOTIDE SEQUENCE [LARGE SCALE GENOMIC DNA]</scope>
    <source>
        <strain evidence="4">JCM 13006</strain>
    </source>
</reference>
<evidence type="ECO:0000313" key="4">
    <source>
        <dbReference type="Proteomes" id="UP001501752"/>
    </source>
</evidence>
<accession>A0ABP9DHW5</accession>
<evidence type="ECO:0000256" key="1">
    <source>
        <dbReference type="SAM" id="MobiDB-lite"/>
    </source>
</evidence>
<dbReference type="EMBL" id="BAABIS010000001">
    <property type="protein sequence ID" value="GAA4837695.1"/>
    <property type="molecule type" value="Genomic_DNA"/>
</dbReference>
<keyword evidence="4" id="KW-1185">Reference proteome</keyword>
<feature type="chain" id="PRO_5046730252" description="Lipoprotein" evidence="2">
    <location>
        <begin position="20"/>
        <end position="214"/>
    </location>
</feature>
<dbReference type="RefSeq" id="WP_345695617.1">
    <property type="nucleotide sequence ID" value="NZ_BAABIS010000001.1"/>
</dbReference>
<proteinExistence type="predicted"/>
<feature type="region of interest" description="Disordered" evidence="1">
    <location>
        <begin position="186"/>
        <end position="214"/>
    </location>
</feature>
<comment type="caution">
    <text evidence="3">The sequence shown here is derived from an EMBL/GenBank/DDBJ whole genome shotgun (WGS) entry which is preliminary data.</text>
</comment>
<dbReference type="PROSITE" id="PS51257">
    <property type="entry name" value="PROKAR_LIPOPROTEIN"/>
    <property type="match status" value="1"/>
</dbReference>
<name>A0ABP9DHW5_9ACTN</name>
<dbReference type="Proteomes" id="UP001501752">
    <property type="component" value="Unassembled WGS sequence"/>
</dbReference>
<feature type="signal peptide" evidence="2">
    <location>
        <begin position="1"/>
        <end position="19"/>
    </location>
</feature>
<evidence type="ECO:0008006" key="5">
    <source>
        <dbReference type="Google" id="ProtNLM"/>
    </source>
</evidence>
<keyword evidence="2" id="KW-0732">Signal</keyword>
<evidence type="ECO:0000256" key="2">
    <source>
        <dbReference type="SAM" id="SignalP"/>
    </source>
</evidence>
<sequence>MKKRQVLVLLACSALLATAGCTGQPASDGPTDTGSWQAYRPELDRVARERMTAGNQNGRPETLALLAQHGRAGWYLWRNTSDALCTAALTTDGGAVIRCRPSEGPGPVTGTRLQTVAEMTPIGYDHWALLVAADRGSVTAASCGGRDLQVTPAGTDVLPSGVRRYYLVQSPWELAGKPVAQVLSDSGTETSAPLDVRAEPIGHGMPGQVCTAAS</sequence>
<protein>
    <recommendedName>
        <fullName evidence="5">Lipoprotein</fullName>
    </recommendedName>
</protein>